<dbReference type="OrthoDB" id="9775851at2"/>
<dbReference type="SUPFAM" id="SSF53474">
    <property type="entry name" value="alpha/beta-Hydrolases"/>
    <property type="match status" value="1"/>
</dbReference>
<proteinExistence type="inferred from homology"/>
<dbReference type="PROSITE" id="PS00122">
    <property type="entry name" value="CARBOXYLESTERASE_B_1"/>
    <property type="match status" value="1"/>
</dbReference>
<keyword evidence="6" id="KW-1185">Reference proteome</keyword>
<feature type="chain" id="PRO_5015125143" description="Carboxylesterase type B domain-containing protein" evidence="3">
    <location>
        <begin position="20"/>
        <end position="787"/>
    </location>
</feature>
<accession>A0A2P1PRK1</accession>
<evidence type="ECO:0000256" key="3">
    <source>
        <dbReference type="SAM" id="SignalP"/>
    </source>
</evidence>
<keyword evidence="2" id="KW-0378">Hydrolase</keyword>
<dbReference type="AlphaFoldDB" id="A0A2P1PRK1"/>
<name>A0A2P1PRK1_9GAMM</name>
<dbReference type="InterPro" id="IPR019826">
    <property type="entry name" value="Carboxylesterase_B_AS"/>
</dbReference>
<keyword evidence="3" id="KW-0732">Signal</keyword>
<reference evidence="5 6" key="1">
    <citation type="submission" date="2018-03" db="EMBL/GenBank/DDBJ databases">
        <title>Ahniella affigens gen. nov., sp. nov., a gammaproteobacterium isolated from sandy soil near a stream.</title>
        <authorList>
            <person name="Ko Y."/>
            <person name="Kim J.-H."/>
        </authorList>
    </citation>
    <scope>NUCLEOTIDE SEQUENCE [LARGE SCALE GENOMIC DNA]</scope>
    <source>
        <strain evidence="5 6">D13</strain>
    </source>
</reference>
<dbReference type="RefSeq" id="WP_106891376.1">
    <property type="nucleotide sequence ID" value="NZ_CP027860.1"/>
</dbReference>
<dbReference type="InterPro" id="IPR029058">
    <property type="entry name" value="AB_hydrolase_fold"/>
</dbReference>
<dbReference type="PANTHER" id="PTHR11559">
    <property type="entry name" value="CARBOXYLESTERASE"/>
    <property type="match status" value="1"/>
</dbReference>
<gene>
    <name evidence="5" type="ORF">C7S18_09690</name>
</gene>
<sequence length="787" mass="84551">MYRLLLTLALLVAATGSLAAPPVSGLYSDRTRDAHGLDLQVVGDRLVGILLTFTDDGQPYWYLVDGTWEGDSGTLEIIELRYQANATPPTTIVGRFPGARMQRVADNAACGNGAPRPGPGALFDLAFQIDGESLNWCLEPIVPNGTAPVSALSGSWHAGEADSGWGLINYFFGPPAAQQVFQSLYVYDAFGLPRWAYAFGAADDTDFELNFLFPRGYCRSCPVTPLQPADGGSAHIRLVTPRTDVTSNRIALNLTYPFGAGGLFTRSDRPLSPITIADRPALVAASREGLLHGKALSPNGAQFLAIPFAAPPVGALRWRAPQAPAARTMPRDATAVGSACPQRATSEGQFPSTFTLLSEDCLQLNVWTPELNRNARRPVMVWFHGGGLTQGSAAELKPDRTLLYDGAKLADDGVVVVSANYRLGPLGFMAMNEFAGESPDHPTAGNYGLLDQIAALHWVQANIAEFGGDPNRVTIFGESAGGLSVCSLMASPLASGLFQRAIMQSGGCRRQLPALNSAPAGLESAFAQGARVIGLAGCSDASDRRECMRAVSWQRLIEVTQPTVGFGRQGEDFLHAVDQYALLEAPGLAIASGRAARVPLIVGINNDEMTTLLPVSSRPATTEAYEATIRQLFPTINAQVLAQYPAAAYPEPWYAYADLLDDLQFACPARAYSANHAATGNPVWRYVYTHVFAGPNAALGAFHGADIAFVFGTLTNPTTQQADLTAQIQRQWTRFAATGDPNGGTDPVWPKRLADDDQALELDTERRGVLRNYRQTYCDFWSRFVVF</sequence>
<dbReference type="InterPro" id="IPR002018">
    <property type="entry name" value="CarbesteraseB"/>
</dbReference>
<evidence type="ECO:0000313" key="6">
    <source>
        <dbReference type="Proteomes" id="UP000241074"/>
    </source>
</evidence>
<evidence type="ECO:0000259" key="4">
    <source>
        <dbReference type="Pfam" id="PF00135"/>
    </source>
</evidence>
<feature type="signal peptide" evidence="3">
    <location>
        <begin position="1"/>
        <end position="19"/>
    </location>
</feature>
<reference evidence="5 6" key="2">
    <citation type="submission" date="2018-03" db="EMBL/GenBank/DDBJ databases">
        <authorList>
            <person name="Keele B.F."/>
        </authorList>
    </citation>
    <scope>NUCLEOTIDE SEQUENCE [LARGE SCALE GENOMIC DNA]</scope>
    <source>
        <strain evidence="5 6">D13</strain>
    </source>
</reference>
<organism evidence="5 6">
    <name type="scientific">Ahniella affigens</name>
    <dbReference type="NCBI Taxonomy" id="2021234"/>
    <lineage>
        <taxon>Bacteria</taxon>
        <taxon>Pseudomonadati</taxon>
        <taxon>Pseudomonadota</taxon>
        <taxon>Gammaproteobacteria</taxon>
        <taxon>Lysobacterales</taxon>
        <taxon>Rhodanobacteraceae</taxon>
        <taxon>Ahniella</taxon>
    </lineage>
</organism>
<protein>
    <recommendedName>
        <fullName evidence="4">Carboxylesterase type B domain-containing protein</fullName>
    </recommendedName>
</protein>
<evidence type="ECO:0000256" key="1">
    <source>
        <dbReference type="ARBA" id="ARBA00005964"/>
    </source>
</evidence>
<dbReference type="GO" id="GO:0016787">
    <property type="term" value="F:hydrolase activity"/>
    <property type="evidence" value="ECO:0007669"/>
    <property type="project" value="UniProtKB-KW"/>
</dbReference>
<evidence type="ECO:0000256" key="2">
    <source>
        <dbReference type="ARBA" id="ARBA00022801"/>
    </source>
</evidence>
<comment type="similarity">
    <text evidence="1">Belongs to the type-B carboxylesterase/lipase family.</text>
</comment>
<dbReference type="Pfam" id="PF00135">
    <property type="entry name" value="COesterase"/>
    <property type="match status" value="1"/>
</dbReference>
<dbReference type="KEGG" id="xba:C7S18_09690"/>
<dbReference type="InterPro" id="IPR050309">
    <property type="entry name" value="Type-B_Carboxylest/Lipase"/>
</dbReference>
<dbReference type="Proteomes" id="UP000241074">
    <property type="component" value="Chromosome"/>
</dbReference>
<dbReference type="Gene3D" id="3.40.50.1820">
    <property type="entry name" value="alpha/beta hydrolase"/>
    <property type="match status" value="1"/>
</dbReference>
<feature type="domain" description="Carboxylesterase type B" evidence="4">
    <location>
        <begin position="288"/>
        <end position="781"/>
    </location>
</feature>
<evidence type="ECO:0000313" key="5">
    <source>
        <dbReference type="EMBL" id="AVP97452.1"/>
    </source>
</evidence>
<dbReference type="EMBL" id="CP027860">
    <property type="protein sequence ID" value="AVP97452.1"/>
    <property type="molecule type" value="Genomic_DNA"/>
</dbReference>